<sequence>MKLKALLVDDEIHILTNLSKVLPWEEMGFEVVLLAKNGKEALEMASQHRPDLILSDIRMPVMDGIQLLQELREREIPCEILLLTGYQEFEYARTAIRYGVKDYICKPINYFELEETVRGIAKQIREKRKNLNKEQRMNQVVDLANENFLLHSLLGQETDAEGLLWDDEDAGEAKRRYAMLLLDLEGYSHRSIVWTLHERKAWNLHIKHALKDVFGEVLPGLTVLQIREGEWCLVFPSPSADRTVDEETLMPGFERIRQLIRSKEELPVRMCMAAGLHGLQELSLVYHRLQHRLILGAAQEGFVKADALPTDDFAPDKDAVEVQWGWIEQLGTGLRNGSTEVLDRIAGELKSYIGGLDERQACAAEKLMHYLLIHLLREMRELHMLPREQEEGLWKRLREPMSLKELLSIIVSLIEHARSSLSAKKSTELLMMSAQNYIQNHLGRDFGIEDIADYLGISSSYFCLLFKNHFGETFVEYLTKQRMEMAKCLLRTSERSIAQIGSSIGYQERRYFTKVFQKYTGMTPSDYRQKESNVS</sequence>
<evidence type="ECO:0000256" key="4">
    <source>
        <dbReference type="ARBA" id="ARBA00023012"/>
    </source>
</evidence>
<feature type="domain" description="HTH araC/xylS-type" evidence="9">
    <location>
        <begin position="432"/>
        <end position="530"/>
    </location>
</feature>
<keyword evidence="7" id="KW-0804">Transcription</keyword>
<dbReference type="SMART" id="SM00342">
    <property type="entry name" value="HTH_ARAC"/>
    <property type="match status" value="1"/>
</dbReference>
<dbReference type="InterPro" id="IPR051552">
    <property type="entry name" value="HptR"/>
</dbReference>
<evidence type="ECO:0000256" key="7">
    <source>
        <dbReference type="ARBA" id="ARBA00023163"/>
    </source>
</evidence>
<evidence type="ECO:0000256" key="6">
    <source>
        <dbReference type="ARBA" id="ARBA00023125"/>
    </source>
</evidence>
<dbReference type="Proteomes" id="UP001292216">
    <property type="component" value="Unassembled WGS sequence"/>
</dbReference>
<feature type="modified residue" description="4-aspartylphosphate" evidence="8">
    <location>
        <position position="56"/>
    </location>
</feature>
<name>A0ABU5PJJ5_9BACL</name>
<evidence type="ECO:0000256" key="3">
    <source>
        <dbReference type="ARBA" id="ARBA00022553"/>
    </source>
</evidence>
<dbReference type="InterPro" id="IPR011006">
    <property type="entry name" value="CheY-like_superfamily"/>
</dbReference>
<dbReference type="Gene3D" id="1.10.10.60">
    <property type="entry name" value="Homeodomain-like"/>
    <property type="match status" value="2"/>
</dbReference>
<dbReference type="InterPro" id="IPR001789">
    <property type="entry name" value="Sig_transdc_resp-reg_receiver"/>
</dbReference>
<organism evidence="11 12">
    <name type="scientific">Paenibacillus phoenicis</name>
    <dbReference type="NCBI Taxonomy" id="554117"/>
    <lineage>
        <taxon>Bacteria</taxon>
        <taxon>Bacillati</taxon>
        <taxon>Bacillota</taxon>
        <taxon>Bacilli</taxon>
        <taxon>Bacillales</taxon>
        <taxon>Paenibacillaceae</taxon>
        <taxon>Paenibacillus</taxon>
    </lineage>
</organism>
<evidence type="ECO:0000256" key="8">
    <source>
        <dbReference type="PROSITE-ProRule" id="PRU00169"/>
    </source>
</evidence>
<protein>
    <submittedName>
        <fullName evidence="11">Response regulator</fullName>
    </submittedName>
</protein>
<dbReference type="Pfam" id="PF00072">
    <property type="entry name" value="Response_reg"/>
    <property type="match status" value="1"/>
</dbReference>
<gene>
    <name evidence="11" type="ORF">U9M73_08490</name>
</gene>
<dbReference type="Gene3D" id="3.40.50.2300">
    <property type="match status" value="1"/>
</dbReference>
<evidence type="ECO:0000259" key="9">
    <source>
        <dbReference type="PROSITE" id="PS01124"/>
    </source>
</evidence>
<dbReference type="Pfam" id="PF12833">
    <property type="entry name" value="HTH_18"/>
    <property type="match status" value="1"/>
</dbReference>
<dbReference type="SUPFAM" id="SSF52172">
    <property type="entry name" value="CheY-like"/>
    <property type="match status" value="1"/>
</dbReference>
<evidence type="ECO:0000259" key="10">
    <source>
        <dbReference type="PROSITE" id="PS50110"/>
    </source>
</evidence>
<reference evidence="11 12" key="1">
    <citation type="submission" date="2023-12" db="EMBL/GenBank/DDBJ databases">
        <title>Whole genome sequencing of Paenibacillus phoenicis isolated from the Phoenix Mars Lander spacecraft assembly facility.</title>
        <authorList>
            <person name="Garcia A."/>
            <person name="Venkateswaran K."/>
        </authorList>
    </citation>
    <scope>NUCLEOTIDE SEQUENCE [LARGE SCALE GENOMIC DNA]</scope>
    <source>
        <strain evidence="11 12">3PO2SA</strain>
    </source>
</reference>
<dbReference type="SMART" id="SM00448">
    <property type="entry name" value="REC"/>
    <property type="match status" value="1"/>
</dbReference>
<dbReference type="PROSITE" id="PS00041">
    <property type="entry name" value="HTH_ARAC_FAMILY_1"/>
    <property type="match status" value="1"/>
</dbReference>
<dbReference type="RefSeq" id="WP_311202273.1">
    <property type="nucleotide sequence ID" value="NZ_CBCSKM010000012.1"/>
</dbReference>
<dbReference type="InterPro" id="IPR009057">
    <property type="entry name" value="Homeodomain-like_sf"/>
</dbReference>
<keyword evidence="5" id="KW-0805">Transcription regulation</keyword>
<dbReference type="InterPro" id="IPR018060">
    <property type="entry name" value="HTH_AraC"/>
</dbReference>
<comment type="subcellular location">
    <subcellularLocation>
        <location evidence="1">Cytoplasm</location>
    </subcellularLocation>
</comment>
<accession>A0ABU5PJJ5</accession>
<evidence type="ECO:0000256" key="2">
    <source>
        <dbReference type="ARBA" id="ARBA00022490"/>
    </source>
</evidence>
<keyword evidence="12" id="KW-1185">Reference proteome</keyword>
<evidence type="ECO:0000256" key="1">
    <source>
        <dbReference type="ARBA" id="ARBA00004496"/>
    </source>
</evidence>
<proteinExistence type="predicted"/>
<keyword evidence="2" id="KW-0963">Cytoplasm</keyword>
<evidence type="ECO:0000313" key="12">
    <source>
        <dbReference type="Proteomes" id="UP001292216"/>
    </source>
</evidence>
<keyword evidence="6" id="KW-0238">DNA-binding</keyword>
<feature type="domain" description="Response regulatory" evidence="10">
    <location>
        <begin position="4"/>
        <end position="121"/>
    </location>
</feature>
<dbReference type="PROSITE" id="PS50110">
    <property type="entry name" value="RESPONSE_REGULATORY"/>
    <property type="match status" value="1"/>
</dbReference>
<dbReference type="InterPro" id="IPR018062">
    <property type="entry name" value="HTH_AraC-typ_CS"/>
</dbReference>
<dbReference type="PANTHER" id="PTHR42713:SF3">
    <property type="entry name" value="TRANSCRIPTIONAL REGULATORY PROTEIN HPTR"/>
    <property type="match status" value="1"/>
</dbReference>
<dbReference type="PANTHER" id="PTHR42713">
    <property type="entry name" value="HISTIDINE KINASE-RELATED"/>
    <property type="match status" value="1"/>
</dbReference>
<dbReference type="CDD" id="cd17536">
    <property type="entry name" value="REC_YesN-like"/>
    <property type="match status" value="1"/>
</dbReference>
<dbReference type="SUPFAM" id="SSF46689">
    <property type="entry name" value="Homeodomain-like"/>
    <property type="match status" value="2"/>
</dbReference>
<dbReference type="EMBL" id="JAYERP010000001">
    <property type="protein sequence ID" value="MEA3570040.1"/>
    <property type="molecule type" value="Genomic_DNA"/>
</dbReference>
<keyword evidence="4" id="KW-0902">Two-component regulatory system</keyword>
<comment type="caution">
    <text evidence="11">The sequence shown here is derived from an EMBL/GenBank/DDBJ whole genome shotgun (WGS) entry which is preliminary data.</text>
</comment>
<evidence type="ECO:0000256" key="5">
    <source>
        <dbReference type="ARBA" id="ARBA00023015"/>
    </source>
</evidence>
<evidence type="ECO:0000313" key="11">
    <source>
        <dbReference type="EMBL" id="MEA3570040.1"/>
    </source>
</evidence>
<keyword evidence="3 8" id="KW-0597">Phosphoprotein</keyword>
<dbReference type="PRINTS" id="PR00032">
    <property type="entry name" value="HTHARAC"/>
</dbReference>
<dbReference type="PROSITE" id="PS01124">
    <property type="entry name" value="HTH_ARAC_FAMILY_2"/>
    <property type="match status" value="1"/>
</dbReference>
<dbReference type="InterPro" id="IPR020449">
    <property type="entry name" value="Tscrpt_reg_AraC-type_HTH"/>
</dbReference>